<dbReference type="Pfam" id="PF02142">
    <property type="entry name" value="MGS"/>
    <property type="match status" value="1"/>
</dbReference>
<dbReference type="Pfam" id="PF01808">
    <property type="entry name" value="AICARFT_IMPCHas"/>
    <property type="match status" value="1"/>
</dbReference>
<keyword evidence="5 8" id="KW-0658">Purine biosynthesis</keyword>
<comment type="pathway">
    <text evidence="2 8">Purine metabolism; IMP biosynthesis via de novo pathway; 5-formamido-1-(5-phospho-D-ribosyl)imidazole-4-carboxamide from 5-amino-1-(5-phospho-D-ribosyl)imidazole-4-carboxamide (10-formyl THF route): step 1/1.</text>
</comment>
<comment type="catalytic activity">
    <reaction evidence="8">
        <text>(6R)-10-formyltetrahydrofolate + 5-amino-1-(5-phospho-beta-D-ribosyl)imidazole-4-carboxamide = 5-formamido-1-(5-phospho-D-ribosyl)imidazole-4-carboxamide + (6S)-5,6,7,8-tetrahydrofolate</text>
        <dbReference type="Rhea" id="RHEA:22192"/>
        <dbReference type="ChEBI" id="CHEBI:57453"/>
        <dbReference type="ChEBI" id="CHEBI:58467"/>
        <dbReference type="ChEBI" id="CHEBI:58475"/>
        <dbReference type="ChEBI" id="CHEBI:195366"/>
        <dbReference type="EC" id="2.1.2.3"/>
    </reaction>
</comment>
<dbReference type="HAMAP" id="MF_00139">
    <property type="entry name" value="PurH"/>
    <property type="match status" value="1"/>
</dbReference>
<dbReference type="InterPro" id="IPR016193">
    <property type="entry name" value="Cytidine_deaminase-like"/>
</dbReference>
<evidence type="ECO:0000313" key="10">
    <source>
        <dbReference type="EMBL" id="MFD2586354.1"/>
    </source>
</evidence>
<dbReference type="GO" id="GO:0003937">
    <property type="term" value="F:IMP cyclohydrolase activity"/>
    <property type="evidence" value="ECO:0007669"/>
    <property type="project" value="UniProtKB-EC"/>
</dbReference>
<dbReference type="NCBIfam" id="NF002049">
    <property type="entry name" value="PRK00881.1"/>
    <property type="match status" value="1"/>
</dbReference>
<evidence type="ECO:0000259" key="9">
    <source>
        <dbReference type="PROSITE" id="PS51855"/>
    </source>
</evidence>
<reference evidence="11" key="1">
    <citation type="journal article" date="2019" name="Int. J. Syst. Evol. Microbiol.">
        <title>The Global Catalogue of Microorganisms (GCM) 10K type strain sequencing project: providing services to taxonomists for standard genome sequencing and annotation.</title>
        <authorList>
            <consortium name="The Broad Institute Genomics Platform"/>
            <consortium name="The Broad Institute Genome Sequencing Center for Infectious Disease"/>
            <person name="Wu L."/>
            <person name="Ma J."/>
        </authorList>
    </citation>
    <scope>NUCLEOTIDE SEQUENCE [LARGE SCALE GENOMIC DNA]</scope>
    <source>
        <strain evidence="11">KCTC 52368</strain>
    </source>
</reference>
<dbReference type="SUPFAM" id="SSF52335">
    <property type="entry name" value="Methylglyoxal synthase-like"/>
    <property type="match status" value="1"/>
</dbReference>
<dbReference type="EC" id="2.1.2.3" evidence="8"/>
<accession>A0ABW5MV57</accession>
<feature type="domain" description="MGS-like" evidence="9">
    <location>
        <begin position="1"/>
        <end position="149"/>
    </location>
</feature>
<protein>
    <recommendedName>
        <fullName evidence="8">Bifunctional purine biosynthesis protein PurH</fullName>
    </recommendedName>
    <domain>
        <recommendedName>
            <fullName evidence="8">Phosphoribosylaminoimidazolecarboxamide formyltransferase</fullName>
            <ecNumber evidence="8">2.1.2.3</ecNumber>
        </recommendedName>
        <alternativeName>
            <fullName evidence="8">AICAR transformylase</fullName>
        </alternativeName>
    </domain>
    <domain>
        <recommendedName>
            <fullName evidence="8">IMP cyclohydrolase</fullName>
            <ecNumber evidence="8">3.5.4.10</ecNumber>
        </recommendedName>
        <alternativeName>
            <fullName evidence="8">ATIC</fullName>
        </alternativeName>
        <alternativeName>
            <fullName evidence="8">IMP synthase</fullName>
        </alternativeName>
        <alternativeName>
            <fullName evidence="8">Inosinicase</fullName>
        </alternativeName>
    </domain>
</protein>
<keyword evidence="11" id="KW-1185">Reference proteome</keyword>
<evidence type="ECO:0000256" key="2">
    <source>
        <dbReference type="ARBA" id="ARBA00004954"/>
    </source>
</evidence>
<dbReference type="InterPro" id="IPR002695">
    <property type="entry name" value="PurH-like"/>
</dbReference>
<keyword evidence="6 8" id="KW-0378">Hydrolase</keyword>
<dbReference type="InterPro" id="IPR036914">
    <property type="entry name" value="MGS-like_dom_sf"/>
</dbReference>
<dbReference type="InterPro" id="IPR011607">
    <property type="entry name" value="MGS-like_dom"/>
</dbReference>
<sequence>MSTTKKATSALISVFHKDGLEPIVKKFDELGITIYSTGGTEKFIKDLGINVVPVEDVTSYPSILGGRVKTLHPKVFGGILNRQDHDGDVAQMEEFEIPQLDIVIVDLYPFEKTVASGASEQDIIEKIDIGGISLIRAAAKNYKDVLCVSSMEDYSDFLQVISEGNGNTTLEDRKRFAAKAFNVSSHYDTAIFNYFNQNHEEAVLKISEQKGQVLRYGENPHQKGFFFGDFDAMFDKLHGKALSYNNLLDVDAAVLLMNEFKGDAPTFAILKHNNACGLAQRDTVHQAYVDALAGDPVSAFGGILISNTEIDLATAEEIHQLFCEVVIAPSYSDEALVVLKGKKNRIILIQNEVKLPETIVRTCLNGVLVQDKDHKTDTLADLAYATDTKPSAQQLEDLLFASKLCKHTKSNTIVLAKNKQLCASGTGQTSRVDALNQAIHKAGSFDFDLNGAVMASDAFFPFPDCVEIAHKAGIKSVIQPGGSIKDQLSIDYCNENGLSMVMTGTRHFKH</sequence>
<dbReference type="EMBL" id="JBHULB010000007">
    <property type="protein sequence ID" value="MFD2586354.1"/>
    <property type="molecule type" value="Genomic_DNA"/>
</dbReference>
<keyword evidence="7 8" id="KW-0511">Multifunctional enzyme</keyword>
<evidence type="ECO:0000256" key="5">
    <source>
        <dbReference type="ARBA" id="ARBA00022755"/>
    </source>
</evidence>
<evidence type="ECO:0000256" key="6">
    <source>
        <dbReference type="ARBA" id="ARBA00022801"/>
    </source>
</evidence>
<dbReference type="PROSITE" id="PS51855">
    <property type="entry name" value="MGS"/>
    <property type="match status" value="1"/>
</dbReference>
<gene>
    <name evidence="8 10" type="primary">purH</name>
    <name evidence="10" type="ORF">ACFSQJ_05405</name>
</gene>
<comment type="pathway">
    <text evidence="1 8">Purine metabolism; IMP biosynthesis via de novo pathway; IMP from 5-formamido-1-(5-phospho-D-ribosyl)imidazole-4-carboxamide: step 1/1.</text>
</comment>
<evidence type="ECO:0000256" key="3">
    <source>
        <dbReference type="ARBA" id="ARBA00007667"/>
    </source>
</evidence>
<evidence type="ECO:0000256" key="7">
    <source>
        <dbReference type="ARBA" id="ARBA00023268"/>
    </source>
</evidence>
<dbReference type="InterPro" id="IPR024051">
    <property type="entry name" value="AICAR_Tfase_dup_dom_sf"/>
</dbReference>
<keyword evidence="4 8" id="KW-0808">Transferase</keyword>
<evidence type="ECO:0000256" key="4">
    <source>
        <dbReference type="ARBA" id="ARBA00022679"/>
    </source>
</evidence>
<name>A0ABW5MV57_9FLAO</name>
<evidence type="ECO:0000256" key="8">
    <source>
        <dbReference type="HAMAP-Rule" id="MF_00139"/>
    </source>
</evidence>
<dbReference type="PANTHER" id="PTHR11692:SF0">
    <property type="entry name" value="BIFUNCTIONAL PURINE BIOSYNTHESIS PROTEIN ATIC"/>
    <property type="match status" value="1"/>
</dbReference>
<dbReference type="Gene3D" id="3.40.50.1380">
    <property type="entry name" value="Methylglyoxal synthase-like domain"/>
    <property type="match status" value="1"/>
</dbReference>
<dbReference type="RefSeq" id="WP_377765931.1">
    <property type="nucleotide sequence ID" value="NZ_JBHULB010000007.1"/>
</dbReference>
<dbReference type="PIRSF" id="PIRSF000414">
    <property type="entry name" value="AICARFT_IMPCHas"/>
    <property type="match status" value="1"/>
</dbReference>
<dbReference type="SUPFAM" id="SSF53927">
    <property type="entry name" value="Cytidine deaminase-like"/>
    <property type="match status" value="1"/>
</dbReference>
<dbReference type="Gene3D" id="3.40.140.20">
    <property type="match status" value="2"/>
</dbReference>
<comment type="caution">
    <text evidence="10">The sequence shown here is derived from an EMBL/GenBank/DDBJ whole genome shotgun (WGS) entry which is preliminary data.</text>
</comment>
<dbReference type="SMART" id="SM00798">
    <property type="entry name" value="AICARFT_IMPCHas"/>
    <property type="match status" value="1"/>
</dbReference>
<comment type="catalytic activity">
    <reaction evidence="8">
        <text>IMP + H2O = 5-formamido-1-(5-phospho-D-ribosyl)imidazole-4-carboxamide</text>
        <dbReference type="Rhea" id="RHEA:18445"/>
        <dbReference type="ChEBI" id="CHEBI:15377"/>
        <dbReference type="ChEBI" id="CHEBI:58053"/>
        <dbReference type="ChEBI" id="CHEBI:58467"/>
        <dbReference type="EC" id="3.5.4.10"/>
    </reaction>
</comment>
<dbReference type="EC" id="3.5.4.10" evidence="8"/>
<dbReference type="CDD" id="cd01421">
    <property type="entry name" value="IMPCH"/>
    <property type="match status" value="1"/>
</dbReference>
<dbReference type="GO" id="GO:0004643">
    <property type="term" value="F:phosphoribosylaminoimidazolecarboxamide formyltransferase activity"/>
    <property type="evidence" value="ECO:0007669"/>
    <property type="project" value="UniProtKB-EC"/>
</dbReference>
<dbReference type="SMART" id="SM00851">
    <property type="entry name" value="MGS"/>
    <property type="match status" value="1"/>
</dbReference>
<evidence type="ECO:0000256" key="1">
    <source>
        <dbReference type="ARBA" id="ARBA00004844"/>
    </source>
</evidence>
<dbReference type="PANTHER" id="PTHR11692">
    <property type="entry name" value="BIFUNCTIONAL PURINE BIOSYNTHESIS PROTEIN PURH"/>
    <property type="match status" value="1"/>
</dbReference>
<evidence type="ECO:0000313" key="11">
    <source>
        <dbReference type="Proteomes" id="UP001597526"/>
    </source>
</evidence>
<comment type="domain">
    <text evidence="8">The IMP cyclohydrolase activity resides in the N-terminal region.</text>
</comment>
<proteinExistence type="inferred from homology"/>
<dbReference type="Proteomes" id="UP001597526">
    <property type="component" value="Unassembled WGS sequence"/>
</dbReference>
<comment type="similarity">
    <text evidence="3 8">Belongs to the PurH family.</text>
</comment>
<organism evidence="10 11">
    <name type="scientific">Croceitalea marina</name>
    <dbReference type="NCBI Taxonomy" id="1775166"/>
    <lineage>
        <taxon>Bacteria</taxon>
        <taxon>Pseudomonadati</taxon>
        <taxon>Bacteroidota</taxon>
        <taxon>Flavobacteriia</taxon>
        <taxon>Flavobacteriales</taxon>
        <taxon>Flavobacteriaceae</taxon>
        <taxon>Croceitalea</taxon>
    </lineage>
</organism>